<evidence type="ECO:0000256" key="1">
    <source>
        <dbReference type="SAM" id="Phobius"/>
    </source>
</evidence>
<reference evidence="4" key="1">
    <citation type="submission" date="2010-08" db="EMBL/GenBank/DDBJ databases">
        <authorList>
            <person name="Muzny D."/>
            <person name="Qin X."/>
            <person name="Buhay C."/>
            <person name="Dugan-Rocha S."/>
            <person name="Ding Y."/>
            <person name="Chen G."/>
            <person name="Hawes A."/>
            <person name="Holder M."/>
            <person name="Jhangiani S."/>
            <person name="Johnson A."/>
            <person name="Khan Z."/>
            <person name="Li Z."/>
            <person name="Liu W."/>
            <person name="Liu X."/>
            <person name="Perez L."/>
            <person name="Shen H."/>
            <person name="Wang Q."/>
            <person name="Watt J."/>
            <person name="Xi L."/>
            <person name="Xin Y."/>
            <person name="Zhou J."/>
            <person name="Deng J."/>
            <person name="Jiang H."/>
            <person name="Liu Y."/>
            <person name="Qu J."/>
            <person name="Song X.-Z."/>
            <person name="Zhang L."/>
            <person name="Villasana D."/>
            <person name="Johnson A."/>
            <person name="Liu J."/>
            <person name="Liyanage D."/>
            <person name="Lorensuhewa L."/>
            <person name="Robinson T."/>
            <person name="Song A."/>
            <person name="Song B.-B."/>
            <person name="Dinh H."/>
            <person name="Thornton R."/>
            <person name="Coyle M."/>
            <person name="Francisco L."/>
            <person name="Jackson L."/>
            <person name="Javaid M."/>
            <person name="Korchina V."/>
            <person name="Kovar C."/>
            <person name="Mata R."/>
            <person name="Mathew T."/>
            <person name="Ngo R."/>
            <person name="Nguyen L."/>
            <person name="Nguyen N."/>
            <person name="Okwuonu G."/>
            <person name="Ongeri F."/>
            <person name="Pham C."/>
            <person name="Simmons D."/>
            <person name="Wilczek-Boney K."/>
            <person name="Hale W."/>
            <person name="Jakkamsetti A."/>
            <person name="Pham P."/>
            <person name="Ruth R."/>
            <person name="San Lucas F."/>
            <person name="Warren J."/>
            <person name="Zhang J."/>
            <person name="Zhao Z."/>
            <person name="Zhou C."/>
            <person name="Zhu D."/>
            <person name="Lee S."/>
            <person name="Bess C."/>
            <person name="Blankenburg K."/>
            <person name="Forbes L."/>
            <person name="Fu Q."/>
            <person name="Gubbala S."/>
            <person name="Hirani K."/>
            <person name="Jayaseelan J.C."/>
            <person name="Lara F."/>
            <person name="Munidasa M."/>
            <person name="Palculict T."/>
            <person name="Patil S."/>
            <person name="Pu L.-L."/>
            <person name="Saada N."/>
            <person name="Tang L."/>
            <person name="Weissenberger G."/>
            <person name="Zhu Y."/>
            <person name="Hemphill L."/>
            <person name="Shang Y."/>
            <person name="Youmans B."/>
            <person name="Ayvaz T."/>
            <person name="Ross M."/>
            <person name="Santibanez J."/>
            <person name="Aqrawi P."/>
            <person name="Gross S."/>
            <person name="Joshi V."/>
            <person name="Fowler G."/>
            <person name="Nazareth L."/>
            <person name="Reid J."/>
            <person name="Worley K."/>
            <person name="Petrosino J."/>
            <person name="Highlander S."/>
            <person name="Gibbs R."/>
        </authorList>
    </citation>
    <scope>NUCLEOTIDE SEQUENCE [LARGE SCALE GENOMIC DNA]</scope>
    <source>
        <strain evidence="4">DSM 15272</strain>
    </source>
</reference>
<dbReference type="InterPro" id="IPR024516">
    <property type="entry name" value="Mce_C"/>
</dbReference>
<dbReference type="HOGENOM" id="CLU_044068_0_1_11"/>
<dbReference type="STRING" id="585531.HMPREF0063_13069"/>
<gene>
    <name evidence="4" type="ORF">HMPREF0063_13069</name>
</gene>
<keyword evidence="1" id="KW-0812">Transmembrane</keyword>
<evidence type="ECO:0000313" key="5">
    <source>
        <dbReference type="Proteomes" id="UP000003111"/>
    </source>
</evidence>
<organism evidence="4 5">
    <name type="scientific">Aeromicrobium marinum DSM 15272</name>
    <dbReference type="NCBI Taxonomy" id="585531"/>
    <lineage>
        <taxon>Bacteria</taxon>
        <taxon>Bacillati</taxon>
        <taxon>Actinomycetota</taxon>
        <taxon>Actinomycetes</taxon>
        <taxon>Propionibacteriales</taxon>
        <taxon>Nocardioidaceae</taxon>
        <taxon>Aeromicrobium</taxon>
    </lineage>
</organism>
<protein>
    <submittedName>
        <fullName evidence="4">Virulence factor Mce family protein</fullName>
    </submittedName>
</protein>
<evidence type="ECO:0000313" key="4">
    <source>
        <dbReference type="EMBL" id="EFQ81867.1"/>
    </source>
</evidence>
<dbReference type="AlphaFoldDB" id="E2SGB0"/>
<dbReference type="InterPro" id="IPR005693">
    <property type="entry name" value="Mce"/>
</dbReference>
<dbReference type="Proteomes" id="UP000003111">
    <property type="component" value="Unassembled WGS sequence"/>
</dbReference>
<keyword evidence="1" id="KW-1133">Transmembrane helix</keyword>
<dbReference type="InterPro" id="IPR003399">
    <property type="entry name" value="Mce/MlaD"/>
</dbReference>
<dbReference type="OrthoDB" id="4516955at2"/>
<sequence>MSDVSFAQRLAGLSRVLAIFVVLALLAAVFLVFNRSTSDKTVTVDFPQAISLYEGSDVRILGVPVGTVQELEARGDRVRATISYDADIDLPADVKAMVVSPAIVGDRFVQMAPAYTSGAVLADGAEIGIENTAVPVELDEIYASLNDLSVALGPDGANRDGALSSLVSDTAAQLDGQGAQLNETIRNFGRLSTTLADNSDDLFGSIREVSEFVALLERNDQVVRAFNDSTAGVADLLADERDDLAATLATLSDALIDVESLVRDNRGTLRENVVNLRVVAETLANREAEFEEITVAAPTALVNVALAYNGVYGTLDTHVNLPLSITELLGDPAQLLCGLLGENSEGDGPCATILGLLDLLPIDALLPRVATANTPLDSDPAARSVAEMLAVTP</sequence>
<dbReference type="PANTHER" id="PTHR33371:SF4">
    <property type="entry name" value="INTERMEMBRANE PHOSPHOLIPID TRANSPORT SYSTEM BINDING PROTEIN MLAD"/>
    <property type="match status" value="1"/>
</dbReference>
<dbReference type="RefSeq" id="WP_007078656.1">
    <property type="nucleotide sequence ID" value="NZ_CM001024.1"/>
</dbReference>
<accession>E2SGB0</accession>
<dbReference type="Pfam" id="PF02470">
    <property type="entry name" value="MlaD"/>
    <property type="match status" value="1"/>
</dbReference>
<dbReference type="GO" id="GO:0005576">
    <property type="term" value="C:extracellular region"/>
    <property type="evidence" value="ECO:0007669"/>
    <property type="project" value="TreeGrafter"/>
</dbReference>
<dbReference type="PANTHER" id="PTHR33371">
    <property type="entry name" value="INTERMEMBRANE PHOSPHOLIPID TRANSPORT SYSTEM BINDING PROTEIN MLAD-RELATED"/>
    <property type="match status" value="1"/>
</dbReference>
<comment type="caution">
    <text evidence="4">The sequence shown here is derived from an EMBL/GenBank/DDBJ whole genome shotgun (WGS) entry which is preliminary data.</text>
</comment>
<dbReference type="InterPro" id="IPR052336">
    <property type="entry name" value="MlaD_Phospholipid_Transporter"/>
</dbReference>
<keyword evidence="1" id="KW-0472">Membrane</keyword>
<dbReference type="NCBIfam" id="TIGR00996">
    <property type="entry name" value="Mtu_fam_mce"/>
    <property type="match status" value="1"/>
</dbReference>
<feature type="domain" description="Mce/MlaD" evidence="2">
    <location>
        <begin position="40"/>
        <end position="113"/>
    </location>
</feature>
<keyword evidence="5" id="KW-1185">Reference proteome</keyword>
<dbReference type="eggNOG" id="COG1463">
    <property type="taxonomic scope" value="Bacteria"/>
</dbReference>
<feature type="transmembrane region" description="Helical" evidence="1">
    <location>
        <begin position="12"/>
        <end position="33"/>
    </location>
</feature>
<evidence type="ECO:0000259" key="2">
    <source>
        <dbReference type="Pfam" id="PF02470"/>
    </source>
</evidence>
<proteinExistence type="predicted"/>
<dbReference type="EMBL" id="ACLF03000016">
    <property type="protein sequence ID" value="EFQ81867.1"/>
    <property type="molecule type" value="Genomic_DNA"/>
</dbReference>
<dbReference type="Pfam" id="PF11887">
    <property type="entry name" value="Mce4_CUP1"/>
    <property type="match status" value="1"/>
</dbReference>
<evidence type="ECO:0000259" key="3">
    <source>
        <dbReference type="Pfam" id="PF11887"/>
    </source>
</evidence>
<name>E2SGB0_9ACTN</name>
<feature type="domain" description="Mammalian cell entry C-terminal" evidence="3">
    <location>
        <begin position="118"/>
        <end position="310"/>
    </location>
</feature>